<dbReference type="Pfam" id="PF00732">
    <property type="entry name" value="GMC_oxred_N"/>
    <property type="match status" value="1"/>
</dbReference>
<comment type="caution">
    <text evidence="8">The sequence shown here is derived from an EMBL/GenBank/DDBJ whole genome shotgun (WGS) entry which is preliminary data.</text>
</comment>
<dbReference type="PANTHER" id="PTHR42784">
    <property type="entry name" value="PYRANOSE 2-OXIDASE"/>
    <property type="match status" value="1"/>
</dbReference>
<evidence type="ECO:0000256" key="2">
    <source>
        <dbReference type="ARBA" id="ARBA00010790"/>
    </source>
</evidence>
<evidence type="ECO:0000256" key="3">
    <source>
        <dbReference type="ARBA" id="ARBA00022630"/>
    </source>
</evidence>
<dbReference type="SUPFAM" id="SSF54373">
    <property type="entry name" value="FAD-linked reductases, C-terminal domain"/>
    <property type="match status" value="1"/>
</dbReference>
<accession>A0A5C8ZXA7</accession>
<evidence type="ECO:0000313" key="9">
    <source>
        <dbReference type="Proteomes" id="UP000321933"/>
    </source>
</evidence>
<evidence type="ECO:0000313" key="8">
    <source>
        <dbReference type="EMBL" id="TXS93106.1"/>
    </source>
</evidence>
<dbReference type="RefSeq" id="WP_148063042.1">
    <property type="nucleotide sequence ID" value="NZ_VRYZ01000002.1"/>
</dbReference>
<dbReference type="InterPro" id="IPR007867">
    <property type="entry name" value="GMC_OxRtase_C"/>
</dbReference>
<comment type="cofactor">
    <cofactor evidence="1">
        <name>FAD</name>
        <dbReference type="ChEBI" id="CHEBI:57692"/>
    </cofactor>
</comment>
<dbReference type="PANTHER" id="PTHR42784:SF1">
    <property type="entry name" value="PYRANOSE 2-OXIDASE"/>
    <property type="match status" value="1"/>
</dbReference>
<sequence>MTTGTEWDVCVIGSGAGGGVMAERLSAAGMKVVVLERGRHYSPDAFLHQDELGNVIRQDFFLPDYRETQRETSADKALPGKYSLMAQTVGGGTVHWGSWSWRFRPDEFRVASTDGVVAGSSLVDWPIGYDELKPYYDLAEQTLGMSGLAGSNPFAAPGHNPYPNPAHVYRPASRLIEKGAQALDLHPFPIPMAINSRIYGGRGKCMNSGFCSSFGCPVQAKASSLAIHIPAALATGNCTLLANCQAVELVEGEGDRLRGVRYLDSEGREQLLRARQIVLSAGSIGTTQLLLQSTSSRFPRGLLNNNDQVGRNLMCHVFAMVNFEMEAPSLSALGPPGNVAVDDFHPSDSRRGFVRGGVIGEAIEATPIVSALKAGGYLRRDRRVWGRELSDYLSRYPHIGGLIMVGEDLPVADNRIDLDPDHRDSQGLPLPRITHQRHDNDIRLARYFEQRMGEIARAGGASKTWATDYTGVKTGSGHIMGTCRMGDDPETSVLNRWCRAHDISNLWVVDGSCFPTSGGYNPTLTIYANAYRVADHFVALNSKGELS</sequence>
<dbReference type="InterPro" id="IPR000172">
    <property type="entry name" value="GMC_OxRdtase_N"/>
</dbReference>
<comment type="similarity">
    <text evidence="2">Belongs to the GMC oxidoreductase family.</text>
</comment>
<evidence type="ECO:0000259" key="7">
    <source>
        <dbReference type="Pfam" id="PF05199"/>
    </source>
</evidence>
<dbReference type="OrthoDB" id="9787779at2"/>
<feature type="domain" description="Glucose-methanol-choline oxidoreductase C-terminal" evidence="7">
    <location>
        <begin position="410"/>
        <end position="530"/>
    </location>
</feature>
<dbReference type="InterPro" id="IPR051473">
    <property type="entry name" value="P2Ox-like"/>
</dbReference>
<organism evidence="8 9">
    <name type="scientific">Parahaliea aestuarii</name>
    <dbReference type="NCBI Taxonomy" id="1852021"/>
    <lineage>
        <taxon>Bacteria</taxon>
        <taxon>Pseudomonadati</taxon>
        <taxon>Pseudomonadota</taxon>
        <taxon>Gammaproteobacteria</taxon>
        <taxon>Cellvibrionales</taxon>
        <taxon>Halieaceae</taxon>
        <taxon>Parahaliea</taxon>
    </lineage>
</organism>
<dbReference type="AlphaFoldDB" id="A0A5C8ZXA7"/>
<keyword evidence="4" id="KW-0274">FAD</keyword>
<dbReference type="SUPFAM" id="SSF51905">
    <property type="entry name" value="FAD/NAD(P)-binding domain"/>
    <property type="match status" value="1"/>
</dbReference>
<dbReference type="Gene3D" id="3.50.50.60">
    <property type="entry name" value="FAD/NAD(P)-binding domain"/>
    <property type="match status" value="2"/>
</dbReference>
<evidence type="ECO:0000256" key="1">
    <source>
        <dbReference type="ARBA" id="ARBA00001974"/>
    </source>
</evidence>
<dbReference type="EMBL" id="VRYZ01000002">
    <property type="protein sequence ID" value="TXS93106.1"/>
    <property type="molecule type" value="Genomic_DNA"/>
</dbReference>
<dbReference type="GO" id="GO:0016614">
    <property type="term" value="F:oxidoreductase activity, acting on CH-OH group of donors"/>
    <property type="evidence" value="ECO:0007669"/>
    <property type="project" value="InterPro"/>
</dbReference>
<evidence type="ECO:0000259" key="6">
    <source>
        <dbReference type="Pfam" id="PF00732"/>
    </source>
</evidence>
<gene>
    <name evidence="8" type="ORF">FVW59_04395</name>
</gene>
<feature type="domain" description="Glucose-methanol-choline oxidoreductase N-terminal" evidence="6">
    <location>
        <begin position="203"/>
        <end position="317"/>
    </location>
</feature>
<keyword evidence="5" id="KW-0560">Oxidoreductase</keyword>
<dbReference type="Proteomes" id="UP000321933">
    <property type="component" value="Unassembled WGS sequence"/>
</dbReference>
<keyword evidence="9" id="KW-1185">Reference proteome</keyword>
<reference evidence="8 9" key="1">
    <citation type="submission" date="2019-08" db="EMBL/GenBank/DDBJ databases">
        <title>Parahaliea maris sp. nov., isolated from the surface seawater.</title>
        <authorList>
            <person name="Liu Y."/>
        </authorList>
    </citation>
    <scope>NUCLEOTIDE SEQUENCE [LARGE SCALE GENOMIC DNA]</scope>
    <source>
        <strain evidence="8 9">S2-26</strain>
    </source>
</reference>
<dbReference type="Pfam" id="PF05199">
    <property type="entry name" value="GMC_oxred_C"/>
    <property type="match status" value="1"/>
</dbReference>
<dbReference type="Pfam" id="PF13450">
    <property type="entry name" value="NAD_binding_8"/>
    <property type="match status" value="1"/>
</dbReference>
<dbReference type="InterPro" id="IPR036188">
    <property type="entry name" value="FAD/NAD-bd_sf"/>
</dbReference>
<dbReference type="GO" id="GO:0050660">
    <property type="term" value="F:flavin adenine dinucleotide binding"/>
    <property type="evidence" value="ECO:0007669"/>
    <property type="project" value="InterPro"/>
</dbReference>
<evidence type="ECO:0000256" key="4">
    <source>
        <dbReference type="ARBA" id="ARBA00022827"/>
    </source>
</evidence>
<evidence type="ECO:0000256" key="5">
    <source>
        <dbReference type="ARBA" id="ARBA00023002"/>
    </source>
</evidence>
<protein>
    <submittedName>
        <fullName evidence="8">GMC family oxidoreductase</fullName>
    </submittedName>
</protein>
<proteinExistence type="inferred from homology"/>
<keyword evidence="3" id="KW-0285">Flavoprotein</keyword>
<name>A0A5C8ZXA7_9GAMM</name>